<dbReference type="STRING" id="1445510.YC6258_00656"/>
<keyword evidence="9" id="KW-0966">Cell projection</keyword>
<name>A0A0C5VEU6_9GAMM</name>
<feature type="compositionally biased region" description="Polar residues" evidence="6">
    <location>
        <begin position="112"/>
        <end position="128"/>
    </location>
</feature>
<evidence type="ECO:0000313" key="9">
    <source>
        <dbReference type="EMBL" id="AJQ92706.1"/>
    </source>
</evidence>
<dbReference type="KEGG" id="gsn:YC6258_00656"/>
<feature type="chain" id="PRO_5002183335" evidence="8">
    <location>
        <begin position="21"/>
        <end position="136"/>
    </location>
</feature>
<keyword evidence="2" id="KW-1003">Cell membrane</keyword>
<keyword evidence="8" id="KW-0732">Signal</keyword>
<evidence type="ECO:0000256" key="1">
    <source>
        <dbReference type="ARBA" id="ARBA00004236"/>
    </source>
</evidence>
<keyword evidence="9" id="KW-0969">Cilium</keyword>
<evidence type="ECO:0000256" key="7">
    <source>
        <dbReference type="SAM" id="Phobius"/>
    </source>
</evidence>
<sequence length="136" mass="15197">MMAKPCLILPVLALPTMAHAALPFKESSSEWLWQGLYSLLLALICVTALWFISRWIKRLSHNNDQPGLPWQGSQHRIDILSARKISTRSRMILVEVDGSRYLVVESAQSVVVQPHTGQPSEPQPTHLSTSEDEAGQ</sequence>
<keyword evidence="5 7" id="KW-0472">Membrane</keyword>
<keyword evidence="4 7" id="KW-1133">Transmembrane helix</keyword>
<evidence type="ECO:0000256" key="5">
    <source>
        <dbReference type="ARBA" id="ARBA00023136"/>
    </source>
</evidence>
<dbReference type="AlphaFoldDB" id="A0A0C5VEU6"/>
<reference evidence="9 10" key="1">
    <citation type="submission" date="2014-01" db="EMBL/GenBank/DDBJ databases">
        <title>Full genme sequencing of cellulolytic bacterium Gynuella sunshinyii YC6258T gen. nov., sp. nov.</title>
        <authorList>
            <person name="Khan H."/>
            <person name="Chung E.J."/>
            <person name="Chung Y.R."/>
        </authorList>
    </citation>
    <scope>NUCLEOTIDE SEQUENCE [LARGE SCALE GENOMIC DNA]</scope>
    <source>
        <strain evidence="9 10">YC6258</strain>
    </source>
</reference>
<dbReference type="Pfam" id="PF04347">
    <property type="entry name" value="FliO"/>
    <property type="match status" value="1"/>
</dbReference>
<protein>
    <submittedName>
        <fullName evidence="9">Flagellar biogenesis protein</fullName>
    </submittedName>
</protein>
<feature type="region of interest" description="Disordered" evidence="6">
    <location>
        <begin position="112"/>
        <end position="136"/>
    </location>
</feature>
<evidence type="ECO:0000256" key="2">
    <source>
        <dbReference type="ARBA" id="ARBA00022475"/>
    </source>
</evidence>
<gene>
    <name evidence="9" type="ORF">YC6258_00656</name>
</gene>
<evidence type="ECO:0000256" key="6">
    <source>
        <dbReference type="SAM" id="MobiDB-lite"/>
    </source>
</evidence>
<keyword evidence="9" id="KW-0282">Flagellum</keyword>
<dbReference type="EMBL" id="CP007142">
    <property type="protein sequence ID" value="AJQ92706.1"/>
    <property type="molecule type" value="Genomic_DNA"/>
</dbReference>
<proteinExistence type="predicted"/>
<dbReference type="RefSeq" id="WP_044615704.1">
    <property type="nucleotide sequence ID" value="NZ_CP007142.1"/>
</dbReference>
<comment type="subcellular location">
    <subcellularLocation>
        <location evidence="1">Cell membrane</location>
    </subcellularLocation>
</comment>
<evidence type="ECO:0000256" key="3">
    <source>
        <dbReference type="ARBA" id="ARBA00022692"/>
    </source>
</evidence>
<dbReference type="Proteomes" id="UP000032266">
    <property type="component" value="Chromosome"/>
</dbReference>
<keyword evidence="10" id="KW-1185">Reference proteome</keyword>
<evidence type="ECO:0000256" key="4">
    <source>
        <dbReference type="ARBA" id="ARBA00022989"/>
    </source>
</evidence>
<keyword evidence="3 7" id="KW-0812">Transmembrane</keyword>
<dbReference type="HOGENOM" id="CLU_1872537_0_0_6"/>
<organism evidence="9 10">
    <name type="scientific">Gynuella sunshinyii YC6258</name>
    <dbReference type="NCBI Taxonomy" id="1445510"/>
    <lineage>
        <taxon>Bacteria</taxon>
        <taxon>Pseudomonadati</taxon>
        <taxon>Pseudomonadota</taxon>
        <taxon>Gammaproteobacteria</taxon>
        <taxon>Oceanospirillales</taxon>
        <taxon>Saccharospirillaceae</taxon>
        <taxon>Gynuella</taxon>
    </lineage>
</organism>
<accession>A0A0C5VEU6</accession>
<dbReference type="InterPro" id="IPR022781">
    <property type="entry name" value="Flagellar_biosynth_FliO"/>
</dbReference>
<feature type="signal peptide" evidence="8">
    <location>
        <begin position="1"/>
        <end position="20"/>
    </location>
</feature>
<feature type="transmembrane region" description="Helical" evidence="7">
    <location>
        <begin position="36"/>
        <end position="56"/>
    </location>
</feature>
<evidence type="ECO:0000313" key="10">
    <source>
        <dbReference type="Proteomes" id="UP000032266"/>
    </source>
</evidence>
<evidence type="ECO:0000256" key="8">
    <source>
        <dbReference type="SAM" id="SignalP"/>
    </source>
</evidence>